<proteinExistence type="predicted"/>
<evidence type="ECO:0000313" key="1">
    <source>
        <dbReference type="EMBL" id="REF36282.1"/>
    </source>
</evidence>
<gene>
    <name evidence="1" type="ORF">DFJ64_1688</name>
</gene>
<sequence length="196" mass="22405">MTALQPVHENSRDDNQFLTYIRHAIRDPGARAALRRGVGRTPEEAPQMHIVVAPWLPDRPRPALERAYYTVAALLANQPRGQTDTPTDDEMFDAPANLGASFAEAVRTGVMREETSTARLHLLCRQSVDGVHRQLPRAIAQLQAAGIRISWEQLLKDLIGWDRYRDKIAKRWLQSYYRNFRATRNFDEVSTAHSFE</sequence>
<dbReference type="RefSeq" id="WP_115849944.1">
    <property type="nucleotide sequence ID" value="NZ_QTUC01000001.1"/>
</dbReference>
<dbReference type="Proteomes" id="UP000256485">
    <property type="component" value="Unassembled WGS sequence"/>
</dbReference>
<dbReference type="OrthoDB" id="4195769at2"/>
<organism evidence="1 2">
    <name type="scientific">Thermasporomyces composti</name>
    <dbReference type="NCBI Taxonomy" id="696763"/>
    <lineage>
        <taxon>Bacteria</taxon>
        <taxon>Bacillati</taxon>
        <taxon>Actinomycetota</taxon>
        <taxon>Actinomycetes</taxon>
        <taxon>Propionibacteriales</taxon>
        <taxon>Nocardioidaceae</taxon>
        <taxon>Thermasporomyces</taxon>
    </lineage>
</organism>
<name>A0A3D9V397_THECX</name>
<comment type="caution">
    <text evidence="1">The sequence shown here is derived from an EMBL/GenBank/DDBJ whole genome shotgun (WGS) entry which is preliminary data.</text>
</comment>
<dbReference type="NCBIfam" id="TIGR02548">
    <property type="entry name" value="casB_cse2"/>
    <property type="match status" value="1"/>
</dbReference>
<dbReference type="Gene3D" id="1.10.520.40">
    <property type="entry name" value="CRISPR-associated protein Cse2"/>
    <property type="match status" value="1"/>
</dbReference>
<dbReference type="InterPro" id="IPR038287">
    <property type="entry name" value="Cse2_sf"/>
</dbReference>
<dbReference type="EMBL" id="QTUC01000001">
    <property type="protein sequence ID" value="REF36282.1"/>
    <property type="molecule type" value="Genomic_DNA"/>
</dbReference>
<dbReference type="AlphaFoldDB" id="A0A3D9V397"/>
<keyword evidence="2" id="KW-1185">Reference proteome</keyword>
<dbReference type="InterPro" id="IPR013382">
    <property type="entry name" value="CRISPR-assoc_prot_Cse2"/>
</dbReference>
<evidence type="ECO:0000313" key="2">
    <source>
        <dbReference type="Proteomes" id="UP000256485"/>
    </source>
</evidence>
<reference evidence="1 2" key="1">
    <citation type="submission" date="2018-08" db="EMBL/GenBank/DDBJ databases">
        <title>Sequencing the genomes of 1000 actinobacteria strains.</title>
        <authorList>
            <person name="Klenk H.-P."/>
        </authorList>
    </citation>
    <scope>NUCLEOTIDE SEQUENCE [LARGE SCALE GENOMIC DNA]</scope>
    <source>
        <strain evidence="1 2">DSM 22891</strain>
    </source>
</reference>
<protein>
    <submittedName>
        <fullName evidence="1">CRISPR system Cascade subunit CasB</fullName>
    </submittedName>
</protein>
<dbReference type="Pfam" id="PF09485">
    <property type="entry name" value="CRISPR_Cse2"/>
    <property type="match status" value="1"/>
</dbReference>
<accession>A0A3D9V397</accession>